<evidence type="ECO:0000256" key="1">
    <source>
        <dbReference type="SAM" id="SignalP"/>
    </source>
</evidence>
<evidence type="ECO:0000313" key="3">
    <source>
        <dbReference type="Proteomes" id="UP000326924"/>
    </source>
</evidence>
<proteinExistence type="predicted"/>
<feature type="chain" id="PRO_5023819096" evidence="1">
    <location>
        <begin position="20"/>
        <end position="159"/>
    </location>
</feature>
<protein>
    <submittedName>
        <fullName evidence="2">Uncharacterized protein</fullName>
    </submittedName>
</protein>
<feature type="signal peptide" evidence="1">
    <location>
        <begin position="1"/>
        <end position="19"/>
    </location>
</feature>
<dbReference type="InParanoid" id="A0A5J5EGB3"/>
<organism evidence="2 3">
    <name type="scientific">Sphaerosporella brunnea</name>
    <dbReference type="NCBI Taxonomy" id="1250544"/>
    <lineage>
        <taxon>Eukaryota</taxon>
        <taxon>Fungi</taxon>
        <taxon>Dikarya</taxon>
        <taxon>Ascomycota</taxon>
        <taxon>Pezizomycotina</taxon>
        <taxon>Pezizomycetes</taxon>
        <taxon>Pezizales</taxon>
        <taxon>Pyronemataceae</taxon>
        <taxon>Sphaerosporella</taxon>
    </lineage>
</organism>
<evidence type="ECO:0000313" key="2">
    <source>
        <dbReference type="EMBL" id="KAA8894745.1"/>
    </source>
</evidence>
<dbReference type="AlphaFoldDB" id="A0A5J5EGB3"/>
<comment type="caution">
    <text evidence="2">The sequence shown here is derived from an EMBL/GenBank/DDBJ whole genome shotgun (WGS) entry which is preliminary data.</text>
</comment>
<sequence>MKVTFLAACVGLLASAASAIPHEDQYYGKQCPTTKWKVAWKTTTRTKTVTATRTKYAGYGYSYITKTVTQTVPSKPYTVTVTVPTTVELPGEQTTVTIPGAGEITTVTVSTTLPCTEEQLTVIDDNHGVEIHYPCQLHVGRVSGGRIIGGHMYCFQTDW</sequence>
<keyword evidence="1" id="KW-0732">Signal</keyword>
<reference evidence="2 3" key="1">
    <citation type="submission" date="2019-09" db="EMBL/GenBank/DDBJ databases">
        <title>Draft genome of the ectomycorrhizal ascomycete Sphaerosporella brunnea.</title>
        <authorList>
            <consortium name="DOE Joint Genome Institute"/>
            <person name="Benucci G.M."/>
            <person name="Marozzi G."/>
            <person name="Antonielli L."/>
            <person name="Sanchez S."/>
            <person name="Marco P."/>
            <person name="Wang X."/>
            <person name="Falini L.B."/>
            <person name="Barry K."/>
            <person name="Haridas S."/>
            <person name="Lipzen A."/>
            <person name="Labutti K."/>
            <person name="Grigoriev I.V."/>
            <person name="Murat C."/>
            <person name="Martin F."/>
            <person name="Albertini E."/>
            <person name="Donnini D."/>
            <person name="Bonito G."/>
        </authorList>
    </citation>
    <scope>NUCLEOTIDE SEQUENCE [LARGE SCALE GENOMIC DNA]</scope>
    <source>
        <strain evidence="2 3">Sb_GMNB300</strain>
    </source>
</reference>
<keyword evidence="3" id="KW-1185">Reference proteome</keyword>
<dbReference type="Proteomes" id="UP000326924">
    <property type="component" value="Unassembled WGS sequence"/>
</dbReference>
<dbReference type="EMBL" id="VXIS01000314">
    <property type="protein sequence ID" value="KAA8894745.1"/>
    <property type="molecule type" value="Genomic_DNA"/>
</dbReference>
<gene>
    <name evidence="2" type="ORF">FN846DRAFT_894787</name>
</gene>
<name>A0A5J5EGB3_9PEZI</name>
<accession>A0A5J5EGB3</accession>